<gene>
    <name evidence="1" type="ORF">EKG35_18585</name>
</gene>
<keyword evidence="2" id="KW-1185">Reference proteome</keyword>
<name>A0A3S0HUV4_9BACI</name>
<dbReference type="EMBL" id="RXNR01000087">
    <property type="protein sequence ID" value="RTQ87807.1"/>
    <property type="molecule type" value="Genomic_DNA"/>
</dbReference>
<dbReference type="Proteomes" id="UP000276349">
    <property type="component" value="Unassembled WGS sequence"/>
</dbReference>
<comment type="caution">
    <text evidence="1">The sequence shown here is derived from an EMBL/GenBank/DDBJ whole genome shotgun (WGS) entry which is preliminary data.</text>
</comment>
<organism evidence="1 2">
    <name type="scientific">Lysinibacillus telephonicus</name>
    <dbReference type="NCBI Taxonomy" id="1714840"/>
    <lineage>
        <taxon>Bacteria</taxon>
        <taxon>Bacillati</taxon>
        <taxon>Bacillota</taxon>
        <taxon>Bacilli</taxon>
        <taxon>Bacillales</taxon>
        <taxon>Bacillaceae</taxon>
        <taxon>Lysinibacillus</taxon>
    </lineage>
</organism>
<sequence>MDKLVKYIVEDIRRVDELKKIKEGHNSIKTVYGPDNKLLEIRFYVKDGELYSFNAFPNHSSRDAGNVIWLAPQ</sequence>
<proteinExistence type="predicted"/>
<evidence type="ECO:0000313" key="2">
    <source>
        <dbReference type="Proteomes" id="UP000276349"/>
    </source>
</evidence>
<accession>A0A3S0HUV4</accession>
<dbReference type="AlphaFoldDB" id="A0A3S0HUV4"/>
<protein>
    <submittedName>
        <fullName evidence="1">Uncharacterized protein</fullName>
    </submittedName>
</protein>
<reference evidence="1 2" key="1">
    <citation type="submission" date="2018-12" db="EMBL/GenBank/DDBJ databases">
        <authorList>
            <person name="Yu L."/>
        </authorList>
    </citation>
    <scope>NUCLEOTIDE SEQUENCE [LARGE SCALE GENOMIC DNA]</scope>
    <source>
        <strain evidence="1 2">S5H2222</strain>
    </source>
</reference>
<evidence type="ECO:0000313" key="1">
    <source>
        <dbReference type="EMBL" id="RTQ87807.1"/>
    </source>
</evidence>
<dbReference type="OrthoDB" id="2972798at2"/>